<feature type="compositionally biased region" description="Polar residues" evidence="1">
    <location>
        <begin position="56"/>
        <end position="67"/>
    </location>
</feature>
<proteinExistence type="predicted"/>
<keyword evidence="3" id="KW-1185">Reference proteome</keyword>
<dbReference type="EMBL" id="KQ435188">
    <property type="protein sequence ID" value="KZC15029.1"/>
    <property type="molecule type" value="Genomic_DNA"/>
</dbReference>
<reference evidence="2 3" key="1">
    <citation type="submission" date="2015-07" db="EMBL/GenBank/DDBJ databases">
        <title>The genome of Dufourea novaeangliae.</title>
        <authorList>
            <person name="Pan H."/>
            <person name="Kapheim K."/>
        </authorList>
    </citation>
    <scope>NUCLEOTIDE SEQUENCE [LARGE SCALE GENOMIC DNA]</scope>
    <source>
        <strain evidence="2">0120121106</strain>
        <tissue evidence="2">Whole body</tissue>
    </source>
</reference>
<name>A0A154PSZ1_DUFNO</name>
<accession>A0A154PSZ1</accession>
<feature type="region of interest" description="Disordered" evidence="1">
    <location>
        <begin position="56"/>
        <end position="89"/>
    </location>
</feature>
<dbReference type="Proteomes" id="UP000076502">
    <property type="component" value="Unassembled WGS sequence"/>
</dbReference>
<evidence type="ECO:0000313" key="3">
    <source>
        <dbReference type="Proteomes" id="UP000076502"/>
    </source>
</evidence>
<evidence type="ECO:0000256" key="1">
    <source>
        <dbReference type="SAM" id="MobiDB-lite"/>
    </source>
</evidence>
<sequence length="263" mass="28110">MASSSSNITKRRLSLEGDCKNNAAVELGARMKYNKAPKLHSLQLNKLYKSLLTKHNVNNKSKVQPNLSVERKKDTGAPPVGASSKQIEQQDVAVATTSNNWEIPKETKKIISSVTASADKNHEKNKFHLLLDDSDMELDENVAAAQPEKREYAGRVPAAGGGYALRLETAYNSKIESGTSEDLNVTHVGLGLSPAWGARLDRVFAARGDTSVSSAAANFGEVGGPGLVKSTHTTSTWCPLGPLVTSVAKGANGVCGSFEEVYR</sequence>
<gene>
    <name evidence="2" type="ORF">WN55_08617</name>
</gene>
<organism evidence="2 3">
    <name type="scientific">Dufourea novaeangliae</name>
    <name type="common">Sweat bee</name>
    <dbReference type="NCBI Taxonomy" id="178035"/>
    <lineage>
        <taxon>Eukaryota</taxon>
        <taxon>Metazoa</taxon>
        <taxon>Ecdysozoa</taxon>
        <taxon>Arthropoda</taxon>
        <taxon>Hexapoda</taxon>
        <taxon>Insecta</taxon>
        <taxon>Pterygota</taxon>
        <taxon>Neoptera</taxon>
        <taxon>Endopterygota</taxon>
        <taxon>Hymenoptera</taxon>
        <taxon>Apocrita</taxon>
        <taxon>Aculeata</taxon>
        <taxon>Apoidea</taxon>
        <taxon>Anthophila</taxon>
        <taxon>Halictidae</taxon>
        <taxon>Rophitinae</taxon>
        <taxon>Dufourea</taxon>
    </lineage>
</organism>
<protein>
    <submittedName>
        <fullName evidence="2">Uncharacterized protein</fullName>
    </submittedName>
</protein>
<evidence type="ECO:0000313" key="2">
    <source>
        <dbReference type="EMBL" id="KZC15029.1"/>
    </source>
</evidence>
<dbReference type="AlphaFoldDB" id="A0A154PSZ1"/>